<sequence>MPNEGRRSGRHAIPADHLPLTEVERRCMIDWIASPRERRATQQRRLATSFRCSILNCCSTLSDDSSETKHRGSTGSRWTITKRICKATCKISKIESIAVAIVLSRVYAETFPKETVKRDLWESLAWKIRSSSGRSSWSWNASTRWIFMIPRTVTVPSEAATKHWPIWARPSHVGE</sequence>
<organism evidence="1 2">
    <name type="scientific">Novipirellula caenicola</name>
    <dbReference type="NCBI Taxonomy" id="1536901"/>
    <lineage>
        <taxon>Bacteria</taxon>
        <taxon>Pseudomonadati</taxon>
        <taxon>Planctomycetota</taxon>
        <taxon>Planctomycetia</taxon>
        <taxon>Pirellulales</taxon>
        <taxon>Pirellulaceae</taxon>
        <taxon>Novipirellula</taxon>
    </lineage>
</organism>
<evidence type="ECO:0000313" key="1">
    <source>
        <dbReference type="EMBL" id="GAA5511210.1"/>
    </source>
</evidence>
<evidence type="ECO:0008006" key="3">
    <source>
        <dbReference type="Google" id="ProtNLM"/>
    </source>
</evidence>
<evidence type="ECO:0000313" key="2">
    <source>
        <dbReference type="Proteomes" id="UP001416858"/>
    </source>
</evidence>
<gene>
    <name evidence="1" type="ORF">Rcae01_06726</name>
</gene>
<proteinExistence type="predicted"/>
<name>A0ABP9W320_9BACT</name>
<dbReference type="EMBL" id="BAABRO010000045">
    <property type="protein sequence ID" value="GAA5511210.1"/>
    <property type="molecule type" value="Genomic_DNA"/>
</dbReference>
<dbReference type="Proteomes" id="UP001416858">
    <property type="component" value="Unassembled WGS sequence"/>
</dbReference>
<protein>
    <recommendedName>
        <fullName evidence="3">Transposase IS30-like HTH domain-containing protein</fullName>
    </recommendedName>
</protein>
<keyword evidence="2" id="KW-1185">Reference proteome</keyword>
<accession>A0ABP9W320</accession>
<reference evidence="1 2" key="1">
    <citation type="submission" date="2024-02" db="EMBL/GenBank/DDBJ databases">
        <title>Rhodopirellula caenicola NBRC 110016.</title>
        <authorList>
            <person name="Ichikawa N."/>
            <person name="Katano-Makiyama Y."/>
            <person name="Hidaka K."/>
        </authorList>
    </citation>
    <scope>NUCLEOTIDE SEQUENCE [LARGE SCALE GENOMIC DNA]</scope>
    <source>
        <strain evidence="1 2">NBRC 110016</strain>
    </source>
</reference>
<comment type="caution">
    <text evidence="1">The sequence shown here is derived from an EMBL/GenBank/DDBJ whole genome shotgun (WGS) entry which is preliminary data.</text>
</comment>